<dbReference type="WBParaSite" id="MCU_004330-RD">
    <property type="protein sequence ID" value="MCU_004330-RD"/>
    <property type="gene ID" value="MCU_004330"/>
</dbReference>
<organism evidence="4">
    <name type="scientific">Mesocestoides corti</name>
    <name type="common">Flatworm</name>
    <dbReference type="NCBI Taxonomy" id="53468"/>
    <lineage>
        <taxon>Eukaryota</taxon>
        <taxon>Metazoa</taxon>
        <taxon>Spiralia</taxon>
        <taxon>Lophotrochozoa</taxon>
        <taxon>Platyhelminthes</taxon>
        <taxon>Cestoda</taxon>
        <taxon>Eucestoda</taxon>
        <taxon>Cyclophyllidea</taxon>
        <taxon>Mesocestoididae</taxon>
        <taxon>Mesocestoides</taxon>
    </lineage>
</organism>
<feature type="domain" description="BTB" evidence="3">
    <location>
        <begin position="32"/>
        <end position="96"/>
    </location>
</feature>
<name>A0A5K3EZB0_MESCO</name>
<evidence type="ECO:0000259" key="3">
    <source>
        <dbReference type="PROSITE" id="PS50097"/>
    </source>
</evidence>
<dbReference type="InterPro" id="IPR011333">
    <property type="entry name" value="SKP1/BTB/POZ_sf"/>
</dbReference>
<dbReference type="Gene3D" id="1.25.40.420">
    <property type="match status" value="1"/>
</dbReference>
<dbReference type="SUPFAM" id="SSF117281">
    <property type="entry name" value="Kelch motif"/>
    <property type="match status" value="1"/>
</dbReference>
<dbReference type="AlphaFoldDB" id="A0A5K3EZB0"/>
<dbReference type="PANTHER" id="PTHR45632">
    <property type="entry name" value="LD33804P"/>
    <property type="match status" value="1"/>
</dbReference>
<dbReference type="InterPro" id="IPR015915">
    <property type="entry name" value="Kelch-typ_b-propeller"/>
</dbReference>
<evidence type="ECO:0000256" key="1">
    <source>
        <dbReference type="ARBA" id="ARBA00022441"/>
    </source>
</evidence>
<dbReference type="Gene3D" id="3.30.710.10">
    <property type="entry name" value="Potassium Channel Kv1.1, Chain A"/>
    <property type="match status" value="1"/>
</dbReference>
<dbReference type="SMART" id="SM00612">
    <property type="entry name" value="Kelch"/>
    <property type="match status" value="3"/>
</dbReference>
<accession>A0A5K3EZB0</accession>
<protein>
    <submittedName>
        <fullName evidence="4">BACK domain-containing protein</fullName>
    </submittedName>
</protein>
<dbReference type="Gene3D" id="2.120.10.80">
    <property type="entry name" value="Kelch-type beta propeller"/>
    <property type="match status" value="1"/>
</dbReference>
<reference evidence="4" key="1">
    <citation type="submission" date="2019-11" db="UniProtKB">
        <authorList>
            <consortium name="WormBaseParasite"/>
        </authorList>
    </citation>
    <scope>IDENTIFICATION</scope>
</reference>
<dbReference type="Pfam" id="PF01344">
    <property type="entry name" value="Kelch_1"/>
    <property type="match status" value="1"/>
</dbReference>
<proteinExistence type="predicted"/>
<dbReference type="InterPro" id="IPR006652">
    <property type="entry name" value="Kelch_1"/>
</dbReference>
<dbReference type="InterPro" id="IPR000210">
    <property type="entry name" value="BTB/POZ_dom"/>
</dbReference>
<dbReference type="InterPro" id="IPR011705">
    <property type="entry name" value="BACK"/>
</dbReference>
<keyword evidence="2" id="KW-0677">Repeat</keyword>
<evidence type="ECO:0000256" key="2">
    <source>
        <dbReference type="ARBA" id="ARBA00022737"/>
    </source>
</evidence>
<dbReference type="Pfam" id="PF00651">
    <property type="entry name" value="BTB"/>
    <property type="match status" value="1"/>
</dbReference>
<keyword evidence="1" id="KW-0880">Kelch repeat</keyword>
<sequence length="599" mass="66516">MELAVKSTYSEQPSGYVECAPFARLQRLGKFTDVRIETKDGHEVVAHRVVLASRFPHLEQAVTDCVGGSLKWRRYDRNIVEAVVVFAYTGSIEISMDNAVRLFLMANDLGSRTITSWCAEFLQPRVSRENVEQIWSVANATRNTHMINICVPFIAAHFDSIATQVTFHSTIELDSLSSLLSDDRLVSVAGTAKLRTIANWFEANSTANKEDVTAFVDEDDDTRVATFKDLVGAVDLSEITSDDFDEFCMSNCWMSLPKEFRDLISDAWKEANTRGPMRYYIIPYTYPPDGIIVYTEMKFATSEWKEIEEKIIARSAGAELPTAHLNFRHNVPSRDRCVVAVLNESIYMIGGRNEDGEASRLVDRVDPFDGRVSSAAPMAQGRYWVSAAAAVNGQQLLVFGGYNGTTQMSSCEKLDPATNRWTSLPDMPTPLTFSGAARVPGFGVVVVGGYKSGNGNLCTAELLSCSTECNGVEKWSWRQLAPMMQPRTDPGVAYFRGRVVVAGDGHCINTGVECLRLPAGDNDPGQWTQLHSIENGTPQSGSLVVLNERLLLADRDGNVHEFVRASDSSPLTLEEFTWKPIFTIRNVSEARLLVLRRQR</sequence>
<dbReference type="Pfam" id="PF07707">
    <property type="entry name" value="BACK"/>
    <property type="match status" value="1"/>
</dbReference>
<dbReference type="SUPFAM" id="SSF54695">
    <property type="entry name" value="POZ domain"/>
    <property type="match status" value="1"/>
</dbReference>
<dbReference type="PROSITE" id="PS50097">
    <property type="entry name" value="BTB"/>
    <property type="match status" value="1"/>
</dbReference>
<evidence type="ECO:0000313" key="4">
    <source>
        <dbReference type="WBParaSite" id="MCU_004330-RD"/>
    </source>
</evidence>
<dbReference type="PANTHER" id="PTHR45632:SF3">
    <property type="entry name" value="KELCH-LIKE PROTEIN 32"/>
    <property type="match status" value="1"/>
</dbReference>